<dbReference type="EMBL" id="CAJVCH010571470">
    <property type="protein sequence ID" value="CAG7837588.1"/>
    <property type="molecule type" value="Genomic_DNA"/>
</dbReference>
<keyword evidence="2" id="KW-1185">Reference proteome</keyword>
<reference evidence="1" key="1">
    <citation type="submission" date="2021-06" db="EMBL/GenBank/DDBJ databases">
        <authorList>
            <person name="Hodson N. C."/>
            <person name="Mongue J. A."/>
            <person name="Jaron S. K."/>
        </authorList>
    </citation>
    <scope>NUCLEOTIDE SEQUENCE</scope>
</reference>
<evidence type="ECO:0000313" key="1">
    <source>
        <dbReference type="EMBL" id="CAG7837588.1"/>
    </source>
</evidence>
<gene>
    <name evidence="1" type="ORF">AFUS01_LOCUS46680</name>
</gene>
<proteinExistence type="predicted"/>
<accession>A0A8J2LKW4</accession>
<organism evidence="1 2">
    <name type="scientific">Allacma fusca</name>
    <dbReference type="NCBI Taxonomy" id="39272"/>
    <lineage>
        <taxon>Eukaryota</taxon>
        <taxon>Metazoa</taxon>
        <taxon>Ecdysozoa</taxon>
        <taxon>Arthropoda</taxon>
        <taxon>Hexapoda</taxon>
        <taxon>Collembola</taxon>
        <taxon>Symphypleona</taxon>
        <taxon>Sminthuridae</taxon>
        <taxon>Allacma</taxon>
    </lineage>
</organism>
<sequence>MLLIKLIAAIQYYSVYTKTKFCGNRTRGRTFFKIAVGRIELWLLQVRKLSQVRVQSYILKHMVLVFS</sequence>
<dbReference type="AlphaFoldDB" id="A0A8J2LKW4"/>
<dbReference type="Proteomes" id="UP000708208">
    <property type="component" value="Unassembled WGS sequence"/>
</dbReference>
<protein>
    <submittedName>
        <fullName evidence="1">Uncharacterized protein</fullName>
    </submittedName>
</protein>
<comment type="caution">
    <text evidence="1">The sequence shown here is derived from an EMBL/GenBank/DDBJ whole genome shotgun (WGS) entry which is preliminary data.</text>
</comment>
<name>A0A8J2LKW4_9HEXA</name>
<evidence type="ECO:0000313" key="2">
    <source>
        <dbReference type="Proteomes" id="UP000708208"/>
    </source>
</evidence>